<dbReference type="AlphaFoldDB" id="A0A7S6TCR7"/>
<dbReference type="EMBL" id="MN935479">
    <property type="protein sequence ID" value="QOU10745.1"/>
    <property type="molecule type" value="Genomic_DNA"/>
</dbReference>
<dbReference type="InterPro" id="IPR002942">
    <property type="entry name" value="S4_RNA-bd"/>
</dbReference>
<keyword evidence="2" id="KW-0699">rRNA-binding</keyword>
<dbReference type="SMART" id="SM01390">
    <property type="entry name" value="Ribosomal_S4"/>
    <property type="match status" value="1"/>
</dbReference>
<protein>
    <submittedName>
        <fullName evidence="9">Ribosomal protein S4</fullName>
    </submittedName>
</protein>
<dbReference type="FunFam" id="3.10.290.10:FF:000001">
    <property type="entry name" value="30S ribosomal protein S4"/>
    <property type="match status" value="1"/>
</dbReference>
<comment type="similarity">
    <text evidence="1">Belongs to the universal ribosomal protein uS4 family.</text>
</comment>
<dbReference type="CDD" id="cd00165">
    <property type="entry name" value="S4"/>
    <property type="match status" value="1"/>
</dbReference>
<dbReference type="GO" id="GO:0006412">
    <property type="term" value="P:translation"/>
    <property type="evidence" value="ECO:0007669"/>
    <property type="project" value="InterPro"/>
</dbReference>
<dbReference type="GO" id="GO:0015935">
    <property type="term" value="C:small ribosomal subunit"/>
    <property type="evidence" value="ECO:0007669"/>
    <property type="project" value="InterPro"/>
</dbReference>
<accession>A0A7S6TCR7</accession>
<evidence type="ECO:0000256" key="5">
    <source>
        <dbReference type="ARBA" id="ARBA00023274"/>
    </source>
</evidence>
<dbReference type="NCBIfam" id="NF003717">
    <property type="entry name" value="PRK05327.1"/>
    <property type="match status" value="1"/>
</dbReference>
<name>A0A7S6TCR7_9STRA</name>
<dbReference type="Pfam" id="PF00163">
    <property type="entry name" value="Ribosomal_S4"/>
    <property type="match status" value="1"/>
</dbReference>
<evidence type="ECO:0000256" key="1">
    <source>
        <dbReference type="ARBA" id="ARBA00007465"/>
    </source>
</evidence>
<evidence type="ECO:0000256" key="2">
    <source>
        <dbReference type="ARBA" id="ARBA00022730"/>
    </source>
</evidence>
<organism evidence="9">
    <name type="scientific">Spumella sp. Baekdong012001B8</name>
    <dbReference type="NCBI Taxonomy" id="2782410"/>
    <lineage>
        <taxon>Eukaryota</taxon>
        <taxon>Sar</taxon>
        <taxon>Stramenopiles</taxon>
        <taxon>Ochrophyta</taxon>
        <taxon>Chrysophyceae</taxon>
        <taxon>Chromulinales</taxon>
        <taxon>Chromulinaceae</taxon>
        <taxon>Spumella</taxon>
    </lineage>
</organism>
<dbReference type="InterPro" id="IPR022801">
    <property type="entry name" value="Ribosomal_uS4"/>
</dbReference>
<dbReference type="InterPro" id="IPR001912">
    <property type="entry name" value="Ribosomal_uS4_N"/>
</dbReference>
<dbReference type="SUPFAM" id="SSF55174">
    <property type="entry name" value="Alpha-L RNA-binding motif"/>
    <property type="match status" value="1"/>
</dbReference>
<dbReference type="InterPro" id="IPR036986">
    <property type="entry name" value="S4_RNA-bd_sf"/>
</dbReference>
<feature type="domain" description="Small ribosomal subunit protein uS4 N-terminal" evidence="8">
    <location>
        <begin position="3"/>
        <end position="97"/>
    </location>
</feature>
<feature type="domain" description="RNA-binding S4" evidence="7">
    <location>
        <begin position="98"/>
        <end position="166"/>
    </location>
</feature>
<geneLocation type="plastid" evidence="9"/>
<dbReference type="PROSITE" id="PS50889">
    <property type="entry name" value="S4"/>
    <property type="match status" value="1"/>
</dbReference>
<evidence type="ECO:0000259" key="7">
    <source>
        <dbReference type="SMART" id="SM00363"/>
    </source>
</evidence>
<keyword evidence="5" id="KW-0687">Ribonucleoprotein</keyword>
<reference evidence="9" key="1">
    <citation type="journal article" date="2020" name="Front. Plant Sci.">
        <title>Comparative Plastid Genomics of Non-Photosynthetic Chrysophytes: Genome Reduction and Compaction.</title>
        <authorList>
            <person name="Kim J.I."/>
            <person name="Jeong M."/>
            <person name="Archibald J.M."/>
            <person name="Shin W."/>
        </authorList>
    </citation>
    <scope>NUCLEOTIDE SEQUENCE</scope>
    <source>
        <strain evidence="9">Baekdong012001B8</strain>
    </source>
</reference>
<dbReference type="SMART" id="SM00363">
    <property type="entry name" value="S4"/>
    <property type="match status" value="1"/>
</dbReference>
<proteinExistence type="inferred from homology"/>
<dbReference type="GO" id="GO:0003735">
    <property type="term" value="F:structural constituent of ribosome"/>
    <property type="evidence" value="ECO:0007669"/>
    <property type="project" value="InterPro"/>
</dbReference>
<dbReference type="InterPro" id="IPR005709">
    <property type="entry name" value="Ribosomal_uS4_bac-type"/>
</dbReference>
<evidence type="ECO:0000256" key="3">
    <source>
        <dbReference type="ARBA" id="ARBA00022884"/>
    </source>
</evidence>
<keyword evidence="4 9" id="KW-0689">Ribosomal protein</keyword>
<dbReference type="GO" id="GO:0019843">
    <property type="term" value="F:rRNA binding"/>
    <property type="evidence" value="ECO:0007669"/>
    <property type="project" value="UniProtKB-KW"/>
</dbReference>
<evidence type="ECO:0000313" key="9">
    <source>
        <dbReference type="EMBL" id="QOU10745.1"/>
    </source>
</evidence>
<dbReference type="PANTHER" id="PTHR11831">
    <property type="entry name" value="30S 40S RIBOSOMAL PROTEIN"/>
    <property type="match status" value="1"/>
</dbReference>
<evidence type="ECO:0000256" key="6">
    <source>
        <dbReference type="PROSITE-ProRule" id="PRU00182"/>
    </source>
</evidence>
<evidence type="ECO:0000259" key="8">
    <source>
        <dbReference type="SMART" id="SM01390"/>
    </source>
</evidence>
<keyword evidence="3 6" id="KW-0694">RNA-binding</keyword>
<dbReference type="Gene3D" id="3.10.290.10">
    <property type="entry name" value="RNA-binding S4 domain"/>
    <property type="match status" value="1"/>
</dbReference>
<dbReference type="GO" id="GO:0042274">
    <property type="term" value="P:ribosomal small subunit biogenesis"/>
    <property type="evidence" value="ECO:0007669"/>
    <property type="project" value="TreeGrafter"/>
</dbReference>
<keyword evidence="9" id="KW-0934">Plastid</keyword>
<dbReference type="Gene3D" id="1.10.1050.10">
    <property type="entry name" value="Ribosomal Protein S4 Delta 41, Chain A, domain 1"/>
    <property type="match status" value="1"/>
</dbReference>
<dbReference type="PANTHER" id="PTHR11831:SF4">
    <property type="entry name" value="SMALL RIBOSOMAL SUBUNIT PROTEIN US4M"/>
    <property type="match status" value="1"/>
</dbReference>
<gene>
    <name evidence="9" type="primary">rps4</name>
    <name evidence="9" type="ORF">SpumellaPt_p047</name>
</gene>
<dbReference type="HAMAP" id="MF_01306_B">
    <property type="entry name" value="Ribosomal_uS4_B"/>
    <property type="match status" value="1"/>
</dbReference>
<dbReference type="Pfam" id="PF01479">
    <property type="entry name" value="S4"/>
    <property type="match status" value="1"/>
</dbReference>
<evidence type="ECO:0000256" key="4">
    <source>
        <dbReference type="ARBA" id="ARBA00022980"/>
    </source>
</evidence>
<sequence length="227" mass="25569">MGRYLGPKLRIVRRLGSLAGLTSKTPKMRIKTPGEHGQMIFEKEGRSSLRDDYKERLIEKQKLRFNYGITEGQLVKYCELSKKSCSFAGSKLLELLEARLDCIVHRLGFAVSIPSARQTISHGHILVNGRPVNIPSFNCKKGDIISAADKPTSIILIETRVRLQLEANSALEQRAKELSPENEFFQVSLPSHLELSPTHVGRVLNAVNREEVLAQVDDLKVLEYYSK</sequence>